<organism evidence="2">
    <name type="scientific">Dichomitus squalens</name>
    <dbReference type="NCBI Taxonomy" id="114155"/>
    <lineage>
        <taxon>Eukaryota</taxon>
        <taxon>Fungi</taxon>
        <taxon>Dikarya</taxon>
        <taxon>Basidiomycota</taxon>
        <taxon>Agaricomycotina</taxon>
        <taxon>Agaricomycetes</taxon>
        <taxon>Polyporales</taxon>
        <taxon>Polyporaceae</taxon>
        <taxon>Dichomitus</taxon>
    </lineage>
</organism>
<reference evidence="2" key="1">
    <citation type="submission" date="2019-01" db="EMBL/GenBank/DDBJ databases">
        <title>Draft genome sequences of three monokaryotic isolates of the white-rot basidiomycete fungus Dichomitus squalens.</title>
        <authorList>
            <consortium name="DOE Joint Genome Institute"/>
            <person name="Lopez S.C."/>
            <person name="Andreopoulos B."/>
            <person name="Pangilinan J."/>
            <person name="Lipzen A."/>
            <person name="Riley R."/>
            <person name="Ahrendt S."/>
            <person name="Ng V."/>
            <person name="Barry K."/>
            <person name="Daum C."/>
            <person name="Grigoriev I.V."/>
            <person name="Hilden K.S."/>
            <person name="Makela M.R."/>
            <person name="de Vries R.P."/>
        </authorList>
    </citation>
    <scope>NUCLEOTIDE SEQUENCE [LARGE SCALE GENOMIC DNA]</scope>
    <source>
        <strain evidence="2">OM18370.1</strain>
    </source>
</reference>
<evidence type="ECO:0000313" key="2">
    <source>
        <dbReference type="EMBL" id="TBU23789.1"/>
    </source>
</evidence>
<protein>
    <recommendedName>
        <fullName evidence="3">Secreted protein</fullName>
    </recommendedName>
</protein>
<evidence type="ECO:0008006" key="3">
    <source>
        <dbReference type="Google" id="ProtNLM"/>
    </source>
</evidence>
<accession>A0A4Q9M9S5</accession>
<evidence type="ECO:0000256" key="1">
    <source>
        <dbReference type="SAM" id="SignalP"/>
    </source>
</evidence>
<dbReference type="Proteomes" id="UP000292957">
    <property type="component" value="Unassembled WGS sequence"/>
</dbReference>
<dbReference type="EMBL" id="ML143495">
    <property type="protein sequence ID" value="TBU23789.1"/>
    <property type="molecule type" value="Genomic_DNA"/>
</dbReference>
<sequence length="158" mass="18004">MVPLLLFYLLCGVTWKLQMSVYGRAICRLKLQGQRRLGGVSACRRTSSISRLPSSYVSVLRLPRRNCHRNRIPRRCSDVGEVRYCVPSLKIPARVSSMDRVRGRLPWSTVPSLNEDTSHWLRLVAGLPSSPAHRKGEQYVYKRSAWRPTLADDELPAS</sequence>
<gene>
    <name evidence="2" type="ORF">BD311DRAFT_62688</name>
</gene>
<name>A0A4Q9M9S5_9APHY</name>
<feature type="signal peptide" evidence="1">
    <location>
        <begin position="1"/>
        <end position="16"/>
    </location>
</feature>
<proteinExistence type="predicted"/>
<dbReference type="AlphaFoldDB" id="A0A4Q9M9S5"/>
<keyword evidence="1" id="KW-0732">Signal</keyword>
<feature type="chain" id="PRO_5020666418" description="Secreted protein" evidence="1">
    <location>
        <begin position="17"/>
        <end position="158"/>
    </location>
</feature>